<reference evidence="1 2" key="1">
    <citation type="journal article" date="2023" name="Genes (Basel)">
        <title>Chromosome-Level Genome Assembly and Circadian Gene Repertoire of the Patagonia Blennie Eleginops maclovinus-The Closest Ancestral Proxy of Antarctic Cryonotothenioids.</title>
        <authorList>
            <person name="Cheng C.C."/>
            <person name="Rivera-Colon A.G."/>
            <person name="Minhas B.F."/>
            <person name="Wilson L."/>
            <person name="Rayamajhi N."/>
            <person name="Vargas-Chacoff L."/>
            <person name="Catchen J.M."/>
        </authorList>
    </citation>
    <scope>NUCLEOTIDE SEQUENCE [LARGE SCALE GENOMIC DNA]</scope>
    <source>
        <strain evidence="1">JMC-PN-2008</strain>
    </source>
</reference>
<keyword evidence="2" id="KW-1185">Reference proteome</keyword>
<gene>
    <name evidence="1" type="ORF">PBY51_001782</name>
</gene>
<protein>
    <submittedName>
        <fullName evidence="1">Uncharacterized protein</fullName>
    </submittedName>
</protein>
<sequence length="84" mass="8955">MLGEEREEEKAEVSNSNKSSKAGLFLPVLSCSVDPISDSKTGLCLVALAVGRRVQPSDHPLPSSPPPKVQFVQAVPQRKAQLAC</sequence>
<dbReference type="AlphaFoldDB" id="A0AAN7WYN2"/>
<dbReference type="EMBL" id="JAUZQC010000022">
    <property type="protein sequence ID" value="KAK5850950.1"/>
    <property type="molecule type" value="Genomic_DNA"/>
</dbReference>
<evidence type="ECO:0000313" key="1">
    <source>
        <dbReference type="EMBL" id="KAK5850950.1"/>
    </source>
</evidence>
<reference evidence="1 2" key="2">
    <citation type="journal article" date="2023" name="Mol. Biol. Evol.">
        <title>Genomics of Secondarily Temperate Adaptation in the Only Non-Antarctic Icefish.</title>
        <authorList>
            <person name="Rivera-Colon A.G."/>
            <person name="Rayamajhi N."/>
            <person name="Minhas B.F."/>
            <person name="Madrigal G."/>
            <person name="Bilyk K.T."/>
            <person name="Yoon V."/>
            <person name="Hune M."/>
            <person name="Gregory S."/>
            <person name="Cheng C.H.C."/>
            <person name="Catchen J.M."/>
        </authorList>
    </citation>
    <scope>NUCLEOTIDE SEQUENCE [LARGE SCALE GENOMIC DNA]</scope>
    <source>
        <strain evidence="1">JMC-PN-2008</strain>
    </source>
</reference>
<dbReference type="Proteomes" id="UP001346869">
    <property type="component" value="Unassembled WGS sequence"/>
</dbReference>
<evidence type="ECO:0000313" key="2">
    <source>
        <dbReference type="Proteomes" id="UP001346869"/>
    </source>
</evidence>
<organism evidence="1 2">
    <name type="scientific">Eleginops maclovinus</name>
    <name type="common">Patagonian blennie</name>
    <name type="synonym">Eleginus maclovinus</name>
    <dbReference type="NCBI Taxonomy" id="56733"/>
    <lineage>
        <taxon>Eukaryota</taxon>
        <taxon>Metazoa</taxon>
        <taxon>Chordata</taxon>
        <taxon>Craniata</taxon>
        <taxon>Vertebrata</taxon>
        <taxon>Euteleostomi</taxon>
        <taxon>Actinopterygii</taxon>
        <taxon>Neopterygii</taxon>
        <taxon>Teleostei</taxon>
        <taxon>Neoteleostei</taxon>
        <taxon>Acanthomorphata</taxon>
        <taxon>Eupercaria</taxon>
        <taxon>Perciformes</taxon>
        <taxon>Notothenioidei</taxon>
        <taxon>Eleginopidae</taxon>
        <taxon>Eleginops</taxon>
    </lineage>
</organism>
<accession>A0AAN7WYN2</accession>
<comment type="caution">
    <text evidence="1">The sequence shown here is derived from an EMBL/GenBank/DDBJ whole genome shotgun (WGS) entry which is preliminary data.</text>
</comment>
<name>A0AAN7WYN2_ELEMC</name>
<proteinExistence type="predicted"/>